<gene>
    <name evidence="2" type="ORF">CYMTET_6094</name>
</gene>
<proteinExistence type="predicted"/>
<feature type="compositionally biased region" description="Low complexity" evidence="1">
    <location>
        <begin position="87"/>
        <end position="99"/>
    </location>
</feature>
<feature type="compositionally biased region" description="Low complexity" evidence="1">
    <location>
        <begin position="111"/>
        <end position="134"/>
    </location>
</feature>
<feature type="region of interest" description="Disordered" evidence="1">
    <location>
        <begin position="60"/>
        <end position="164"/>
    </location>
</feature>
<sequence>MAEYVGAEGDAGDRHGYVGGVPQLSGRGCSVCLGEFHVGQVFSMWPCGHPTHHTCRASGSGNNNNDDDDNDNNNGNGNGNNNGNGNGNNSNSGEDSSNNNDDDGTKGGSSNGMRGSSGSSSSSSSSGGDSGSSSNDKEYGKNGSSRNRSFVSKGGRPPVDYQGMDLTAFGRQGADAEVGASGAQRQERPVDPLRFEHLDLIFGAGVGVPTIQHAYEQIANEDPLGGALWAPPEAGSAGGFSHVVCPPTGLQERLQHSAYAGNSSAVYEDFPELLGLTESCFCHEPWLGWRGADGHFEWIRSAKGTRQGDPLEVYIIAYYLDDIHILGEPEQVREAYDTAVPLLADIGLELNVRKSVGGPSGACEVFQDVVDASGVSMPAAVVPLEGIRVLGIPVGSEAWVADQCFVMASTAGAILPKLARLNDPQEVAGSPYPLGEEAAALSQLPTRWGGLGLTSAQQLAPAGWLGSLAHVWKRVVVMFPSVRGLLPHLGAPEGTDAGGHPLVAGLVSAMEDVLGVRERVLAARAEGHVLPEALKVPEEPPRCGGVVDEFGYHYLACEEVPRGVCGGEVGPA</sequence>
<keyword evidence="3" id="KW-1185">Reference proteome</keyword>
<dbReference type="Proteomes" id="UP001190700">
    <property type="component" value="Unassembled WGS sequence"/>
</dbReference>
<organism evidence="2 3">
    <name type="scientific">Cymbomonas tetramitiformis</name>
    <dbReference type="NCBI Taxonomy" id="36881"/>
    <lineage>
        <taxon>Eukaryota</taxon>
        <taxon>Viridiplantae</taxon>
        <taxon>Chlorophyta</taxon>
        <taxon>Pyramimonadophyceae</taxon>
        <taxon>Pyramimonadales</taxon>
        <taxon>Pyramimonadaceae</taxon>
        <taxon>Cymbomonas</taxon>
    </lineage>
</organism>
<reference evidence="2 3" key="1">
    <citation type="journal article" date="2015" name="Genome Biol. Evol.">
        <title>Comparative Genomics of a Bacterivorous Green Alga Reveals Evolutionary Causalities and Consequences of Phago-Mixotrophic Mode of Nutrition.</title>
        <authorList>
            <person name="Burns J.A."/>
            <person name="Paasch A."/>
            <person name="Narechania A."/>
            <person name="Kim E."/>
        </authorList>
    </citation>
    <scope>NUCLEOTIDE SEQUENCE [LARGE SCALE GENOMIC DNA]</scope>
    <source>
        <strain evidence="2 3">PLY_AMNH</strain>
    </source>
</reference>
<dbReference type="SUPFAM" id="SSF57850">
    <property type="entry name" value="RING/U-box"/>
    <property type="match status" value="1"/>
</dbReference>
<dbReference type="EMBL" id="LGRX02001311">
    <property type="protein sequence ID" value="KAK3286345.1"/>
    <property type="molecule type" value="Genomic_DNA"/>
</dbReference>
<protein>
    <submittedName>
        <fullName evidence="2">Uncharacterized protein</fullName>
    </submittedName>
</protein>
<evidence type="ECO:0000313" key="3">
    <source>
        <dbReference type="Proteomes" id="UP001190700"/>
    </source>
</evidence>
<dbReference type="AlphaFoldDB" id="A0AAE0GXT0"/>
<comment type="caution">
    <text evidence="2">The sequence shown here is derived from an EMBL/GenBank/DDBJ whole genome shotgun (WGS) entry which is preliminary data.</text>
</comment>
<name>A0AAE0GXT0_9CHLO</name>
<dbReference type="CDD" id="cd16448">
    <property type="entry name" value="RING-H2"/>
    <property type="match status" value="1"/>
</dbReference>
<evidence type="ECO:0000313" key="2">
    <source>
        <dbReference type="EMBL" id="KAK3286345.1"/>
    </source>
</evidence>
<feature type="compositionally biased region" description="Gly residues" evidence="1">
    <location>
        <begin position="76"/>
        <end position="86"/>
    </location>
</feature>
<accession>A0AAE0GXT0</accession>
<evidence type="ECO:0000256" key="1">
    <source>
        <dbReference type="SAM" id="MobiDB-lite"/>
    </source>
</evidence>